<dbReference type="Gene3D" id="3.30.1330.60">
    <property type="entry name" value="OmpA-like domain"/>
    <property type="match status" value="1"/>
</dbReference>
<reference evidence="7 8" key="1">
    <citation type="submission" date="2020-07" db="EMBL/GenBank/DDBJ databases">
        <authorList>
            <person name="Sun Q."/>
        </authorList>
    </citation>
    <scope>NUCLEOTIDE SEQUENCE [LARGE SCALE GENOMIC DNA]</scope>
    <source>
        <strain evidence="7 8">MAH-1</strain>
    </source>
</reference>
<dbReference type="PRINTS" id="PR01021">
    <property type="entry name" value="OMPADOMAIN"/>
</dbReference>
<dbReference type="InterPro" id="IPR006665">
    <property type="entry name" value="OmpA-like"/>
</dbReference>
<dbReference type="GO" id="GO:0009279">
    <property type="term" value="C:cell outer membrane"/>
    <property type="evidence" value="ECO:0007669"/>
    <property type="project" value="UniProtKB-SubCell"/>
</dbReference>
<gene>
    <name evidence="7" type="ORF">HZF10_17800</name>
</gene>
<dbReference type="CDD" id="cd07185">
    <property type="entry name" value="OmpA_C-like"/>
    <property type="match status" value="1"/>
</dbReference>
<feature type="compositionally biased region" description="Basic and acidic residues" evidence="5">
    <location>
        <begin position="303"/>
        <end position="314"/>
    </location>
</feature>
<evidence type="ECO:0000256" key="5">
    <source>
        <dbReference type="SAM" id="MobiDB-lite"/>
    </source>
</evidence>
<dbReference type="InterPro" id="IPR011659">
    <property type="entry name" value="WD40"/>
</dbReference>
<feature type="non-terminal residue" evidence="7">
    <location>
        <position position="333"/>
    </location>
</feature>
<dbReference type="PROSITE" id="PS51123">
    <property type="entry name" value="OMPA_2"/>
    <property type="match status" value="1"/>
</dbReference>
<feature type="compositionally biased region" description="Basic and acidic residues" evidence="5">
    <location>
        <begin position="321"/>
        <end position="333"/>
    </location>
</feature>
<evidence type="ECO:0000256" key="3">
    <source>
        <dbReference type="ARBA" id="ARBA00023237"/>
    </source>
</evidence>
<organism evidence="7 8">
    <name type="scientific">Flavobacterium agri</name>
    <dbReference type="NCBI Taxonomy" id="2743471"/>
    <lineage>
        <taxon>Bacteria</taxon>
        <taxon>Pseudomonadati</taxon>
        <taxon>Bacteroidota</taxon>
        <taxon>Flavobacteriia</taxon>
        <taxon>Flavobacteriales</taxon>
        <taxon>Flavobacteriaceae</taxon>
        <taxon>Flavobacterium</taxon>
    </lineage>
</organism>
<dbReference type="Pfam" id="PF07676">
    <property type="entry name" value="PD40"/>
    <property type="match status" value="2"/>
</dbReference>
<evidence type="ECO:0000313" key="8">
    <source>
        <dbReference type="Proteomes" id="UP000535020"/>
    </source>
</evidence>
<evidence type="ECO:0000256" key="2">
    <source>
        <dbReference type="ARBA" id="ARBA00023136"/>
    </source>
</evidence>
<evidence type="ECO:0000313" key="7">
    <source>
        <dbReference type="EMBL" id="NYA72787.1"/>
    </source>
</evidence>
<dbReference type="Pfam" id="PF13620">
    <property type="entry name" value="CarboxypepD_reg"/>
    <property type="match status" value="1"/>
</dbReference>
<dbReference type="EMBL" id="JACBJI010000025">
    <property type="protein sequence ID" value="NYA72787.1"/>
    <property type="molecule type" value="Genomic_DNA"/>
</dbReference>
<evidence type="ECO:0000256" key="4">
    <source>
        <dbReference type="PROSITE-ProRule" id="PRU00473"/>
    </source>
</evidence>
<feature type="domain" description="OmpA-like" evidence="6">
    <location>
        <begin position="220"/>
        <end position="333"/>
    </location>
</feature>
<dbReference type="SUPFAM" id="SSF49464">
    <property type="entry name" value="Carboxypeptidase regulatory domain-like"/>
    <property type="match status" value="1"/>
</dbReference>
<keyword evidence="3" id="KW-0998">Cell outer membrane</keyword>
<evidence type="ECO:0000259" key="6">
    <source>
        <dbReference type="PROSITE" id="PS51123"/>
    </source>
</evidence>
<dbReference type="AlphaFoldDB" id="A0A7Y8Y5I3"/>
<accession>A0A7Y8Y5I3</accession>
<dbReference type="Gene3D" id="2.60.40.1120">
    <property type="entry name" value="Carboxypeptidase-like, regulatory domain"/>
    <property type="match status" value="1"/>
</dbReference>
<feature type="non-terminal residue" evidence="7">
    <location>
        <position position="1"/>
    </location>
</feature>
<comment type="subcellular location">
    <subcellularLocation>
        <location evidence="1">Cell outer membrane</location>
    </subcellularLocation>
</comment>
<dbReference type="RefSeq" id="WP_176007595.1">
    <property type="nucleotide sequence ID" value="NZ_JABWMI010000051.1"/>
</dbReference>
<dbReference type="PANTHER" id="PTHR30329:SF21">
    <property type="entry name" value="LIPOPROTEIN YIAD-RELATED"/>
    <property type="match status" value="1"/>
</dbReference>
<dbReference type="InterPro" id="IPR008969">
    <property type="entry name" value="CarboxyPept-like_regulatory"/>
</dbReference>
<dbReference type="Pfam" id="PF00691">
    <property type="entry name" value="OmpA"/>
    <property type="match status" value="1"/>
</dbReference>
<evidence type="ECO:0000256" key="1">
    <source>
        <dbReference type="ARBA" id="ARBA00004442"/>
    </source>
</evidence>
<sequence length="333" mass="36304">SKDGRTLYFSSNMPGGTGGYDIWKVAVNGDGSFGTPENMGTGINTEGNEGFPSVTDSGRLYFASDSRQGFGGLDVFYVDLNKGGEARNVGAPVNTAKDDFAFSFNDTKKTGFFSSNRDGNDNIYQAAPICATEIAVTVRDAKTGQALSDAKVSILDEKRNIVETRTSGAEGKVSYTTDCNRTFTIQATRDGYESGTFPVSKTAGEPIAVSADLQPIETIIQPEAVTLNEIYFEYDKSNITREGAFELDKLVQAMNLHPEMVIMVKAHTDNRGTDAYNMALSERRARSTVQYVLSKGIKRDRISGKGFGESEPKVQCEPCSEEQHAQNRRSEFL</sequence>
<dbReference type="Proteomes" id="UP000535020">
    <property type="component" value="Unassembled WGS sequence"/>
</dbReference>
<dbReference type="SUPFAM" id="SSF82171">
    <property type="entry name" value="DPP6 N-terminal domain-like"/>
    <property type="match status" value="1"/>
</dbReference>
<keyword evidence="2 4" id="KW-0472">Membrane</keyword>
<name>A0A7Y8Y5I3_9FLAO</name>
<dbReference type="SUPFAM" id="SSF103088">
    <property type="entry name" value="OmpA-like"/>
    <property type="match status" value="1"/>
</dbReference>
<dbReference type="PANTHER" id="PTHR30329">
    <property type="entry name" value="STATOR ELEMENT OF FLAGELLAR MOTOR COMPLEX"/>
    <property type="match status" value="1"/>
</dbReference>
<dbReference type="InterPro" id="IPR036737">
    <property type="entry name" value="OmpA-like_sf"/>
</dbReference>
<protein>
    <submittedName>
        <fullName evidence="7">OmpA family protein</fullName>
    </submittedName>
</protein>
<comment type="caution">
    <text evidence="7">The sequence shown here is derived from an EMBL/GenBank/DDBJ whole genome shotgun (WGS) entry which is preliminary data.</text>
</comment>
<dbReference type="InterPro" id="IPR006664">
    <property type="entry name" value="OMP_bac"/>
</dbReference>
<keyword evidence="8" id="KW-1185">Reference proteome</keyword>
<feature type="region of interest" description="Disordered" evidence="5">
    <location>
        <begin position="303"/>
        <end position="333"/>
    </location>
</feature>
<proteinExistence type="predicted"/>
<dbReference type="InterPro" id="IPR050330">
    <property type="entry name" value="Bact_OuterMem_StrucFunc"/>
</dbReference>